<gene>
    <name evidence="1" type="ORF">ARN_00690</name>
</gene>
<dbReference type="AlphaFoldDB" id="D2TVM9"/>
<sequence>MTRHFSNKNIFLFYASNNLYLHFRYWKWRKKMKGDKEMITHLNKLLGNCQRSPKTDPLFI</sequence>
<dbReference type="EMBL" id="FN545148">
    <property type="protein sequence ID" value="CBA71409.1"/>
    <property type="molecule type" value="Genomic_DNA"/>
</dbReference>
<evidence type="ECO:0000313" key="1">
    <source>
        <dbReference type="EMBL" id="CBA71409.1"/>
    </source>
</evidence>
<protein>
    <submittedName>
        <fullName evidence="1">Uncharacterized protein</fullName>
    </submittedName>
</protein>
<accession>D2TVM9</accession>
<proteinExistence type="predicted"/>
<reference evidence="1" key="1">
    <citation type="journal article" date="2010" name="Insect Mol. Biol.">
        <title>The draft genome sequence of Arsenophonus nasoniae, son-killer bacterium of Nasonia vitripennis, reveals genes associated with virulence and symbiosis.</title>
        <authorList>
            <person name="Wilkes T."/>
            <person name="Darby A.C."/>
            <person name="Choi J."/>
            <person name="Colborne J.K."/>
            <person name="Werren J.H."/>
            <person name="Hurst G.D.D."/>
        </authorList>
    </citation>
    <scope>NUCLEOTIDE SEQUENCE</scope>
</reference>
<organism evidence="1">
    <name type="scientific">Arsenophonus nasoniae</name>
    <name type="common">son-killer infecting Nasonia vitripennis</name>
    <dbReference type="NCBI Taxonomy" id="638"/>
    <lineage>
        <taxon>Bacteria</taxon>
        <taxon>Pseudomonadati</taxon>
        <taxon>Pseudomonadota</taxon>
        <taxon>Gammaproteobacteria</taxon>
        <taxon>Enterobacterales</taxon>
        <taxon>Morganellaceae</taxon>
        <taxon>Arsenophonus</taxon>
    </lineage>
</organism>
<name>D2TVM9_9GAMM</name>